<protein>
    <recommendedName>
        <fullName evidence="3">Lytic murein transglycosylase</fullName>
    </recommendedName>
</protein>
<accession>A0A7W8UC75</accession>
<dbReference type="EMBL" id="JACHBK010000007">
    <property type="protein sequence ID" value="MBB5536558.1"/>
    <property type="molecule type" value="Genomic_DNA"/>
</dbReference>
<name>A0A7W8UC75_9HYPH</name>
<reference evidence="1 2" key="1">
    <citation type="submission" date="2020-08" db="EMBL/GenBank/DDBJ databases">
        <title>Genomic Encyclopedia of Type Strains, Phase IV (KMG-V): Genome sequencing to study the core and pangenomes of soil and plant-associated prokaryotes.</title>
        <authorList>
            <person name="Whitman W."/>
        </authorList>
    </citation>
    <scope>NUCLEOTIDE SEQUENCE [LARGE SCALE GENOMIC DNA]</scope>
    <source>
        <strain evidence="1 2">SEMIA 4084</strain>
    </source>
</reference>
<organism evidence="1 2">
    <name type="scientific">Rhizobium giardinii</name>
    <dbReference type="NCBI Taxonomy" id="56731"/>
    <lineage>
        <taxon>Bacteria</taxon>
        <taxon>Pseudomonadati</taxon>
        <taxon>Pseudomonadota</taxon>
        <taxon>Alphaproteobacteria</taxon>
        <taxon>Hyphomicrobiales</taxon>
        <taxon>Rhizobiaceae</taxon>
        <taxon>Rhizobium/Agrobacterium group</taxon>
        <taxon>Rhizobium</taxon>
    </lineage>
</organism>
<dbReference type="AlphaFoldDB" id="A0A7W8UC75"/>
<sequence>MMFRACGFTPLCPVGHLPHKGGDRMRLRPVARNNIALLGMPEGKEQSPPCGGDVTK</sequence>
<evidence type="ECO:0008006" key="3">
    <source>
        <dbReference type="Google" id="ProtNLM"/>
    </source>
</evidence>
<evidence type="ECO:0000313" key="1">
    <source>
        <dbReference type="EMBL" id="MBB5536558.1"/>
    </source>
</evidence>
<evidence type="ECO:0000313" key="2">
    <source>
        <dbReference type="Proteomes" id="UP000585507"/>
    </source>
</evidence>
<comment type="caution">
    <text evidence="1">The sequence shown here is derived from an EMBL/GenBank/DDBJ whole genome shotgun (WGS) entry which is preliminary data.</text>
</comment>
<keyword evidence="2" id="KW-1185">Reference proteome</keyword>
<gene>
    <name evidence="1" type="ORF">GGD55_003269</name>
</gene>
<dbReference type="Proteomes" id="UP000585507">
    <property type="component" value="Unassembled WGS sequence"/>
</dbReference>
<proteinExistence type="predicted"/>